<sequence>MVSGQLVSSVEESANRALARVYCRRVRNKLRFASSKSNSMVLTKKLKYDDPLVHMNGEQITLVGEISLLGLNIDRKLTFIPHVAKACKKATSIYKVTIRFVRLGTGDRVREATWLYKVKHGKDLGDTFSIRNSRNPCILATYLILRTCPVSGMRATRICNPKPWTFSPWSRRTFIPMVAA</sequence>
<dbReference type="OrthoDB" id="411823at2759"/>
<dbReference type="AlphaFoldDB" id="A0A4C1UWU2"/>
<keyword evidence="2" id="KW-1185">Reference proteome</keyword>
<dbReference type="EMBL" id="BGZK01000233">
    <property type="protein sequence ID" value="GBP30487.1"/>
    <property type="molecule type" value="Genomic_DNA"/>
</dbReference>
<evidence type="ECO:0000313" key="1">
    <source>
        <dbReference type="EMBL" id="GBP30487.1"/>
    </source>
</evidence>
<proteinExistence type="predicted"/>
<dbReference type="Proteomes" id="UP000299102">
    <property type="component" value="Unassembled WGS sequence"/>
</dbReference>
<reference evidence="1 2" key="1">
    <citation type="journal article" date="2019" name="Commun. Biol.">
        <title>The bagworm genome reveals a unique fibroin gene that provides high tensile strength.</title>
        <authorList>
            <person name="Kono N."/>
            <person name="Nakamura H."/>
            <person name="Ohtoshi R."/>
            <person name="Tomita M."/>
            <person name="Numata K."/>
            <person name="Arakawa K."/>
        </authorList>
    </citation>
    <scope>NUCLEOTIDE SEQUENCE [LARGE SCALE GENOMIC DNA]</scope>
</reference>
<accession>A0A4C1UWU2</accession>
<evidence type="ECO:0000313" key="2">
    <source>
        <dbReference type="Proteomes" id="UP000299102"/>
    </source>
</evidence>
<comment type="caution">
    <text evidence="1">The sequence shown here is derived from an EMBL/GenBank/DDBJ whole genome shotgun (WGS) entry which is preliminary data.</text>
</comment>
<name>A0A4C1UWU2_EUMVA</name>
<gene>
    <name evidence="1" type="ORF">EVAR_20941_1</name>
</gene>
<protein>
    <submittedName>
        <fullName evidence="1">Uncharacterized protein</fullName>
    </submittedName>
</protein>
<organism evidence="1 2">
    <name type="scientific">Eumeta variegata</name>
    <name type="common">Bagworm moth</name>
    <name type="synonym">Eumeta japonica</name>
    <dbReference type="NCBI Taxonomy" id="151549"/>
    <lineage>
        <taxon>Eukaryota</taxon>
        <taxon>Metazoa</taxon>
        <taxon>Ecdysozoa</taxon>
        <taxon>Arthropoda</taxon>
        <taxon>Hexapoda</taxon>
        <taxon>Insecta</taxon>
        <taxon>Pterygota</taxon>
        <taxon>Neoptera</taxon>
        <taxon>Endopterygota</taxon>
        <taxon>Lepidoptera</taxon>
        <taxon>Glossata</taxon>
        <taxon>Ditrysia</taxon>
        <taxon>Tineoidea</taxon>
        <taxon>Psychidae</taxon>
        <taxon>Oiketicinae</taxon>
        <taxon>Eumeta</taxon>
    </lineage>
</organism>